<feature type="transmembrane region" description="Helical" evidence="9">
    <location>
        <begin position="239"/>
        <end position="260"/>
    </location>
</feature>
<evidence type="ECO:0000256" key="9">
    <source>
        <dbReference type="RuleBase" id="RU363032"/>
    </source>
</evidence>
<dbReference type="PANTHER" id="PTHR47314">
    <property type="entry name" value="MALTOSE/MALTODEXTRIN TRANSPORT SYSTEM PERMEASE PROTEIN MALF"/>
    <property type="match status" value="1"/>
</dbReference>
<evidence type="ECO:0000256" key="4">
    <source>
        <dbReference type="ARBA" id="ARBA00022475"/>
    </source>
</evidence>
<evidence type="ECO:0000259" key="11">
    <source>
        <dbReference type="PROSITE" id="PS50928"/>
    </source>
</evidence>
<keyword evidence="7 9" id="KW-1133">Transmembrane helix</keyword>
<evidence type="ECO:0000256" key="3">
    <source>
        <dbReference type="ARBA" id="ARBA00022448"/>
    </source>
</evidence>
<sequence length="432" mass="48887">MQNERALSHNNKQSRHSVRLAVLLSIIPGAGQWYNRRWIKGTILFLMAAAFIISFFQFISVGLWGLRTLGTIPGLDDSRALIIQGILSLFLIVVGAGFYIFNLVDARQDAVKISEGWILPSVKDAFKNWWDAIFPYALITPGFLLLIFVVVFPLLFMILLAFTNYDRYNAPPGNLLEWVGFENFLNIINVPIWRETFISVLSWTLVWTFVATTLQIILALVLAVFVNDERIKGKKLIRTVFILPWAVPAFVTILIFAALFNDNFGAVNQGIMEPLFGQSVPWLTDPLWSRTALIMIQVWLGFPFVFALFTGVLQSVSKEWYEAADVDGGSKLQKFQFITLPHVLFATAPLLIMQYSFNFNNFNIIYLFNEGGPAVRGQNAGGTDILISWVYELTFQNNMFNMAAAISLIMGLMIAAFAILQFRRTKSFQEEG</sequence>
<evidence type="ECO:0000256" key="2">
    <source>
        <dbReference type="ARBA" id="ARBA00009047"/>
    </source>
</evidence>
<evidence type="ECO:0000256" key="8">
    <source>
        <dbReference type="ARBA" id="ARBA00023136"/>
    </source>
</evidence>
<dbReference type="GO" id="GO:1990060">
    <property type="term" value="C:maltose transport complex"/>
    <property type="evidence" value="ECO:0007669"/>
    <property type="project" value="TreeGrafter"/>
</dbReference>
<evidence type="ECO:0000256" key="10">
    <source>
        <dbReference type="RuleBase" id="RU367050"/>
    </source>
</evidence>
<dbReference type="FunFam" id="1.10.3720.10:FF:000036">
    <property type="entry name" value="Maltodextrin ABC transporter, permease protein"/>
    <property type="match status" value="1"/>
</dbReference>
<dbReference type="CDD" id="cd06261">
    <property type="entry name" value="TM_PBP2"/>
    <property type="match status" value="1"/>
</dbReference>
<keyword evidence="4 10" id="KW-1003">Cell membrane</keyword>
<feature type="transmembrane region" description="Helical" evidence="9">
    <location>
        <begin position="42"/>
        <end position="66"/>
    </location>
</feature>
<evidence type="ECO:0000256" key="1">
    <source>
        <dbReference type="ARBA" id="ARBA00004651"/>
    </source>
</evidence>
<dbReference type="Gene3D" id="1.10.3720.10">
    <property type="entry name" value="MetI-like"/>
    <property type="match status" value="1"/>
</dbReference>
<dbReference type="PANTHER" id="PTHR47314:SF1">
    <property type="entry name" value="MALTOSE_MALTODEXTRIN TRANSPORT SYSTEM PERMEASE PROTEIN MALF"/>
    <property type="match status" value="1"/>
</dbReference>
<keyword evidence="13" id="KW-1185">Reference proteome</keyword>
<comment type="function">
    <text evidence="10">Part of the ABC transporter complex MalEFGK involved in maltose/maltodextrin import. Probably responsible for the translocation of the substrate across the membrane.</text>
</comment>
<dbReference type="AlphaFoldDB" id="A0A1H2V5L9"/>
<accession>A0A1H2V5L9</accession>
<evidence type="ECO:0000256" key="5">
    <source>
        <dbReference type="ARBA" id="ARBA00022597"/>
    </source>
</evidence>
<feature type="transmembrane region" description="Helical" evidence="9">
    <location>
        <begin position="133"/>
        <end position="163"/>
    </location>
</feature>
<evidence type="ECO:0000313" key="13">
    <source>
        <dbReference type="Proteomes" id="UP000199488"/>
    </source>
</evidence>
<dbReference type="GO" id="GO:0015423">
    <property type="term" value="F:ABC-type maltose transporter activity"/>
    <property type="evidence" value="ECO:0007669"/>
    <property type="project" value="TreeGrafter"/>
</dbReference>
<keyword evidence="3 9" id="KW-0813">Transport</keyword>
<feature type="transmembrane region" description="Helical" evidence="9">
    <location>
        <begin position="205"/>
        <end position="227"/>
    </location>
</feature>
<evidence type="ECO:0000313" key="12">
    <source>
        <dbReference type="EMBL" id="SDW63621.1"/>
    </source>
</evidence>
<name>A0A1H2V5L9_9BACI</name>
<protein>
    <recommendedName>
        <fullName evidence="10">Maltose/maltodextrin transport system permease protein</fullName>
    </recommendedName>
</protein>
<evidence type="ECO:0000256" key="6">
    <source>
        <dbReference type="ARBA" id="ARBA00022692"/>
    </source>
</evidence>
<proteinExistence type="inferred from homology"/>
<dbReference type="GO" id="GO:0042956">
    <property type="term" value="P:maltodextrin transmembrane transport"/>
    <property type="evidence" value="ECO:0007669"/>
    <property type="project" value="TreeGrafter"/>
</dbReference>
<dbReference type="SUPFAM" id="SSF160964">
    <property type="entry name" value="MalF N-terminal region-like"/>
    <property type="match status" value="1"/>
</dbReference>
<dbReference type="RefSeq" id="WP_091614325.1">
    <property type="nucleotide sequence ID" value="NZ_FNNC01000004.1"/>
</dbReference>
<keyword evidence="6 9" id="KW-0812">Transmembrane</keyword>
<evidence type="ECO:0000256" key="7">
    <source>
        <dbReference type="ARBA" id="ARBA00022989"/>
    </source>
</evidence>
<keyword evidence="5 10" id="KW-0762">Sugar transport</keyword>
<dbReference type="InterPro" id="IPR035906">
    <property type="entry name" value="MetI-like_sf"/>
</dbReference>
<comment type="subcellular location">
    <subcellularLocation>
        <location evidence="1 9">Cell membrane</location>
        <topology evidence="1 9">Multi-pass membrane protein</topology>
    </subcellularLocation>
</comment>
<keyword evidence="8 9" id="KW-0472">Membrane</keyword>
<dbReference type="SUPFAM" id="SSF161098">
    <property type="entry name" value="MetI-like"/>
    <property type="match status" value="1"/>
</dbReference>
<dbReference type="PROSITE" id="PS50928">
    <property type="entry name" value="ABC_TM1"/>
    <property type="match status" value="1"/>
</dbReference>
<reference evidence="12 13" key="1">
    <citation type="submission" date="2016-10" db="EMBL/GenBank/DDBJ databases">
        <authorList>
            <person name="de Groot N.N."/>
        </authorList>
    </citation>
    <scope>NUCLEOTIDE SEQUENCE [LARGE SCALE GENOMIC DNA]</scope>
    <source>
        <strain evidence="12 13">DSM 23126</strain>
    </source>
</reference>
<dbReference type="EMBL" id="FNNC01000004">
    <property type="protein sequence ID" value="SDW63621.1"/>
    <property type="molecule type" value="Genomic_DNA"/>
</dbReference>
<feature type="domain" description="ABC transmembrane type-1" evidence="11">
    <location>
        <begin position="201"/>
        <end position="421"/>
    </location>
</feature>
<comment type="similarity">
    <text evidence="2 10">Belongs to the binding-protein-dependent transport system permease family. MalFG subfamily.</text>
</comment>
<dbReference type="Pfam" id="PF00528">
    <property type="entry name" value="BPD_transp_1"/>
    <property type="match status" value="1"/>
</dbReference>
<organism evidence="12 13">
    <name type="scientific">Marinococcus luteus</name>
    <dbReference type="NCBI Taxonomy" id="1122204"/>
    <lineage>
        <taxon>Bacteria</taxon>
        <taxon>Bacillati</taxon>
        <taxon>Bacillota</taxon>
        <taxon>Bacilli</taxon>
        <taxon>Bacillales</taxon>
        <taxon>Bacillaceae</taxon>
        <taxon>Marinococcus</taxon>
    </lineage>
</organism>
<dbReference type="OrthoDB" id="9778687at2"/>
<feature type="transmembrane region" description="Helical" evidence="9">
    <location>
        <begin position="78"/>
        <end position="101"/>
    </location>
</feature>
<dbReference type="Proteomes" id="UP000199488">
    <property type="component" value="Unassembled WGS sequence"/>
</dbReference>
<dbReference type="STRING" id="1122204.SAMN05421781_1938"/>
<feature type="transmembrane region" description="Helical" evidence="9">
    <location>
        <begin position="337"/>
        <end position="357"/>
    </location>
</feature>
<dbReference type="InterPro" id="IPR000515">
    <property type="entry name" value="MetI-like"/>
</dbReference>
<feature type="transmembrane region" description="Helical" evidence="9">
    <location>
        <begin position="292"/>
        <end position="316"/>
    </location>
</feature>
<feature type="transmembrane region" description="Helical" evidence="9">
    <location>
        <begin position="399"/>
        <end position="420"/>
    </location>
</feature>
<gene>
    <name evidence="12" type="ORF">SAMN05421781_1938</name>
</gene>